<dbReference type="EMBL" id="ML976620">
    <property type="protein sequence ID" value="KAF1840073.1"/>
    <property type="molecule type" value="Genomic_DNA"/>
</dbReference>
<dbReference type="CDD" id="cd18186">
    <property type="entry name" value="BTB_POZ_ZBTB_KLHL-like"/>
    <property type="match status" value="1"/>
</dbReference>
<dbReference type="InterPro" id="IPR000210">
    <property type="entry name" value="BTB/POZ_dom"/>
</dbReference>
<accession>A0A9P4G6S3</accession>
<gene>
    <name evidence="2" type="ORF">K460DRAFT_399107</name>
</gene>
<dbReference type="SUPFAM" id="SSF54695">
    <property type="entry name" value="POZ domain"/>
    <property type="match status" value="1"/>
</dbReference>
<evidence type="ECO:0000313" key="2">
    <source>
        <dbReference type="EMBL" id="KAF1840073.1"/>
    </source>
</evidence>
<dbReference type="Pfam" id="PF00651">
    <property type="entry name" value="BTB"/>
    <property type="match status" value="1"/>
</dbReference>
<evidence type="ECO:0000259" key="1">
    <source>
        <dbReference type="PROSITE" id="PS50097"/>
    </source>
</evidence>
<dbReference type="Gene3D" id="3.30.710.10">
    <property type="entry name" value="Potassium Channel Kv1.1, Chain A"/>
    <property type="match status" value="1"/>
</dbReference>
<evidence type="ECO:0000313" key="3">
    <source>
        <dbReference type="Proteomes" id="UP000800039"/>
    </source>
</evidence>
<protein>
    <recommendedName>
        <fullName evidence="1">BTB domain-containing protein</fullName>
    </recommendedName>
</protein>
<dbReference type="RefSeq" id="XP_040782636.1">
    <property type="nucleotide sequence ID" value="XM_040936226.1"/>
</dbReference>
<sequence>MPFDQLEPPIMPLIAAVQDQPQPMSVEGLSKECLRDLYMTGHFSDVIIKYHDLEIKAHKLVLAAKSSILKRLFDQQPSKIELGALKALISFCYTGDPTDLRLPDDVFNATWDRFVDFYVSVFVHAHTFKINDLVVYSGQQFRDAAYTFLKTLNDDEAIEVIADCYAGSATKNDGPHFAYRIIGLHVFGRRILALLRDNKFEKAFQYMIGVQEATADLFSQTTFDGKSFTPKDGRELFPTRTWSCDGCGTEHRYAAMSEPSAKFQICPCCITEEQQEAIRRT</sequence>
<dbReference type="InterPro" id="IPR011333">
    <property type="entry name" value="SKP1/BTB/POZ_sf"/>
</dbReference>
<dbReference type="Proteomes" id="UP000800039">
    <property type="component" value="Unassembled WGS sequence"/>
</dbReference>
<dbReference type="OrthoDB" id="6359816at2759"/>
<keyword evidence="3" id="KW-1185">Reference proteome</keyword>
<dbReference type="PROSITE" id="PS50097">
    <property type="entry name" value="BTB"/>
    <property type="match status" value="1"/>
</dbReference>
<feature type="domain" description="BTB" evidence="1">
    <location>
        <begin position="44"/>
        <end position="96"/>
    </location>
</feature>
<organism evidence="2 3">
    <name type="scientific">Cucurbitaria berberidis CBS 394.84</name>
    <dbReference type="NCBI Taxonomy" id="1168544"/>
    <lineage>
        <taxon>Eukaryota</taxon>
        <taxon>Fungi</taxon>
        <taxon>Dikarya</taxon>
        <taxon>Ascomycota</taxon>
        <taxon>Pezizomycotina</taxon>
        <taxon>Dothideomycetes</taxon>
        <taxon>Pleosporomycetidae</taxon>
        <taxon>Pleosporales</taxon>
        <taxon>Pleosporineae</taxon>
        <taxon>Cucurbitariaceae</taxon>
        <taxon>Cucurbitaria</taxon>
    </lineage>
</organism>
<comment type="caution">
    <text evidence="2">The sequence shown here is derived from an EMBL/GenBank/DDBJ whole genome shotgun (WGS) entry which is preliminary data.</text>
</comment>
<dbReference type="AlphaFoldDB" id="A0A9P4G6S3"/>
<reference evidence="2" key="1">
    <citation type="submission" date="2020-01" db="EMBL/GenBank/DDBJ databases">
        <authorList>
            <consortium name="DOE Joint Genome Institute"/>
            <person name="Haridas S."/>
            <person name="Albert R."/>
            <person name="Binder M."/>
            <person name="Bloem J."/>
            <person name="Labutti K."/>
            <person name="Salamov A."/>
            <person name="Andreopoulos B."/>
            <person name="Baker S.E."/>
            <person name="Barry K."/>
            <person name="Bills G."/>
            <person name="Bluhm B.H."/>
            <person name="Cannon C."/>
            <person name="Castanera R."/>
            <person name="Culley D.E."/>
            <person name="Daum C."/>
            <person name="Ezra D."/>
            <person name="Gonzalez J.B."/>
            <person name="Henrissat B."/>
            <person name="Kuo A."/>
            <person name="Liang C."/>
            <person name="Lipzen A."/>
            <person name="Lutzoni F."/>
            <person name="Magnuson J."/>
            <person name="Mondo S."/>
            <person name="Nolan M."/>
            <person name="Ohm R."/>
            <person name="Pangilinan J."/>
            <person name="Park H.-J."/>
            <person name="Ramirez L."/>
            <person name="Alfaro M."/>
            <person name="Sun H."/>
            <person name="Tritt A."/>
            <person name="Yoshinaga Y."/>
            <person name="Zwiers L.-H."/>
            <person name="Turgeon B.G."/>
            <person name="Goodwin S.B."/>
            <person name="Spatafora J.W."/>
            <person name="Crous P.W."/>
            <person name="Grigoriev I.V."/>
        </authorList>
    </citation>
    <scope>NUCLEOTIDE SEQUENCE</scope>
    <source>
        <strain evidence="2">CBS 394.84</strain>
    </source>
</reference>
<name>A0A9P4G6S3_9PLEO</name>
<dbReference type="GeneID" id="63853476"/>
<proteinExistence type="predicted"/>